<evidence type="ECO:0000313" key="2">
    <source>
        <dbReference type="Proteomes" id="UP001163603"/>
    </source>
</evidence>
<protein>
    <submittedName>
        <fullName evidence="1">Uncharacterized protein</fullName>
    </submittedName>
</protein>
<evidence type="ECO:0000313" key="1">
    <source>
        <dbReference type="EMBL" id="KAJ0024986.1"/>
    </source>
</evidence>
<dbReference type="Proteomes" id="UP001163603">
    <property type="component" value="Chromosome 10"/>
</dbReference>
<proteinExistence type="predicted"/>
<organism evidence="1 2">
    <name type="scientific">Pistacia integerrima</name>
    <dbReference type="NCBI Taxonomy" id="434235"/>
    <lineage>
        <taxon>Eukaryota</taxon>
        <taxon>Viridiplantae</taxon>
        <taxon>Streptophyta</taxon>
        <taxon>Embryophyta</taxon>
        <taxon>Tracheophyta</taxon>
        <taxon>Spermatophyta</taxon>
        <taxon>Magnoliopsida</taxon>
        <taxon>eudicotyledons</taxon>
        <taxon>Gunneridae</taxon>
        <taxon>Pentapetalae</taxon>
        <taxon>rosids</taxon>
        <taxon>malvids</taxon>
        <taxon>Sapindales</taxon>
        <taxon>Anacardiaceae</taxon>
        <taxon>Pistacia</taxon>
    </lineage>
</organism>
<accession>A0ACC0XU39</accession>
<comment type="caution">
    <text evidence="1">The sequence shown here is derived from an EMBL/GenBank/DDBJ whole genome shotgun (WGS) entry which is preliminary data.</text>
</comment>
<name>A0ACC0XU39_9ROSI</name>
<reference evidence="2" key="1">
    <citation type="journal article" date="2023" name="G3 (Bethesda)">
        <title>Genome assembly and association tests identify interacting loci associated with vigor, precocity, and sex in interspecific pistachio rootstocks.</title>
        <authorList>
            <person name="Palmer W."/>
            <person name="Jacygrad E."/>
            <person name="Sagayaradj S."/>
            <person name="Cavanaugh K."/>
            <person name="Han R."/>
            <person name="Bertier L."/>
            <person name="Beede B."/>
            <person name="Kafkas S."/>
            <person name="Golino D."/>
            <person name="Preece J."/>
            <person name="Michelmore R."/>
        </authorList>
    </citation>
    <scope>NUCLEOTIDE SEQUENCE [LARGE SCALE GENOMIC DNA]</scope>
</reference>
<keyword evidence="2" id="KW-1185">Reference proteome</keyword>
<sequence>MAKSDVKSKIEKITSRLEDLCEERNYLGLKEIAGGSSTVGWRRLPTIFGRDEDRVKILEMVLTKEPNDEANFHVIPIVGLGGVGKTTLAREVYNDKAVEDFNPKAWVCVSDDYDVLRISKEILESITSFSCSLTNLNEVQVQLKRAVTGKKFLVVLDDIWSKSYNLWEILKSPFMVGAPGSKIIVTTRIVDVALTMGHNEYYHLKLLSNDACWAIFEKHVLGNKVVASSPNLDIICDKVVERCKGLPLAARTLGGLLRCKQKYEDWEDILHSKIWELPEENGILPVLRLSYHHLPAHLKKCFAYCAIFPKDYEFMEKEVVLLWIAEGLIQQSKNNQLEDIGGEYFRDLVSRSLLQHSSINDSKFVMHDLVNDLAKYISGETSFILEDDLNIVLQSNNLERIRHSSYTRRKYEVKSKFEVFHRVEHLRTFLSLWLRDDQTYVTNTVISDLFSKLKKLRVLSLANYYIVELPSSIGGLRHLRYLDLSRTMITSLPESTSSLFNLQILLLRKCRRLINLPSNIRNLINLRHLDISDAKLIREMPLGIRKLKFLLTLSNFIVSKGIGSSLKDLKDLKFLRGKLEISGLENITYSQDTKEIILSDTKDLKVLVLEWSSSFNYSRDGILEKGVLDILQPHRNLKELTISNYGGLKFSSWVGDPSFSNMVVLKLDGCENCTSLPPLGLLSSLKSLMIKTMKILKKIGLEIYGGNCSKPFQSLETLCFENLLEWEHWDPLLEREHAVERFPCLRELSILECPKLTGRLPSRLPLLETLVINNCKQLVVSLSSLPMLRLFEVTRCKGVVYNSPTDAMSLNSLNNGKSNFPVFRNWSWQEYFKVENLTIVGCEELIHLWPNESFLEKPLKGLHSFT</sequence>
<dbReference type="EMBL" id="CM047745">
    <property type="protein sequence ID" value="KAJ0024986.1"/>
    <property type="molecule type" value="Genomic_DNA"/>
</dbReference>
<gene>
    <name evidence="1" type="ORF">Pint_07319</name>
</gene>